<keyword evidence="3" id="KW-1185">Reference proteome</keyword>
<accession>A0ABD3BV55</accession>
<dbReference type="PANTHER" id="PTHR31189:SF45">
    <property type="entry name" value="OS09G0552500 PROTEIN"/>
    <property type="match status" value="1"/>
</dbReference>
<dbReference type="PANTHER" id="PTHR31189">
    <property type="entry name" value="OS03G0336100 PROTEIN-RELATED"/>
    <property type="match status" value="1"/>
</dbReference>
<comment type="caution">
    <text evidence="2">The sequence shown here is derived from an EMBL/GenBank/DDBJ whole genome shotgun (WGS) entry which is preliminary data.</text>
</comment>
<dbReference type="InterPro" id="IPR050253">
    <property type="entry name" value="Seed_Storage-Functional"/>
</dbReference>
<organism evidence="2 3">
    <name type="scientific">Castilleja foliolosa</name>
    <dbReference type="NCBI Taxonomy" id="1961234"/>
    <lineage>
        <taxon>Eukaryota</taxon>
        <taxon>Viridiplantae</taxon>
        <taxon>Streptophyta</taxon>
        <taxon>Embryophyta</taxon>
        <taxon>Tracheophyta</taxon>
        <taxon>Spermatophyta</taxon>
        <taxon>Magnoliopsida</taxon>
        <taxon>eudicotyledons</taxon>
        <taxon>Gunneridae</taxon>
        <taxon>Pentapetalae</taxon>
        <taxon>asterids</taxon>
        <taxon>lamiids</taxon>
        <taxon>Lamiales</taxon>
        <taxon>Orobanchaceae</taxon>
        <taxon>Pedicularideae</taxon>
        <taxon>Castillejinae</taxon>
        <taxon>Castilleja</taxon>
    </lineage>
</organism>
<dbReference type="InterPro" id="IPR011051">
    <property type="entry name" value="RmlC_Cupin_sf"/>
</dbReference>
<feature type="domain" description="Cupin type-1" evidence="1">
    <location>
        <begin position="192"/>
        <end position="338"/>
    </location>
</feature>
<dbReference type="CDD" id="cd02242">
    <property type="entry name" value="cupin_11S_legumin_N"/>
    <property type="match status" value="1"/>
</dbReference>
<proteinExistence type="predicted"/>
<feature type="domain" description="Cupin type-1" evidence="1">
    <location>
        <begin position="3"/>
        <end position="159"/>
    </location>
</feature>
<dbReference type="SMART" id="SM00835">
    <property type="entry name" value="Cupin_1"/>
    <property type="match status" value="2"/>
</dbReference>
<evidence type="ECO:0000313" key="2">
    <source>
        <dbReference type="EMBL" id="KAL3620861.1"/>
    </source>
</evidence>
<dbReference type="InterPro" id="IPR014710">
    <property type="entry name" value="RmlC-like_jellyroll"/>
</dbReference>
<dbReference type="Gene3D" id="2.60.120.10">
    <property type="entry name" value="Jelly Rolls"/>
    <property type="match status" value="2"/>
</dbReference>
<dbReference type="AlphaFoldDB" id="A0ABD3BV55"/>
<dbReference type="Proteomes" id="UP001632038">
    <property type="component" value="Unassembled WGS sequence"/>
</dbReference>
<gene>
    <name evidence="2" type="ORF">CASFOL_035773</name>
</gene>
<evidence type="ECO:0000259" key="1">
    <source>
        <dbReference type="SMART" id="SM00835"/>
    </source>
</evidence>
<reference evidence="3" key="1">
    <citation type="journal article" date="2024" name="IScience">
        <title>Strigolactones Initiate the Formation of Haustorium-like Structures in Castilleja.</title>
        <authorList>
            <person name="Buerger M."/>
            <person name="Peterson D."/>
            <person name="Chory J."/>
        </authorList>
    </citation>
    <scope>NUCLEOTIDE SEQUENCE [LARGE SCALE GENOMIC DNA]</scope>
</reference>
<dbReference type="Pfam" id="PF00190">
    <property type="entry name" value="Cupin_1"/>
    <property type="match status" value="2"/>
</dbReference>
<dbReference type="CDD" id="cd02243">
    <property type="entry name" value="cupin_11S_legumin_C"/>
    <property type="match status" value="1"/>
</dbReference>
<sequence>MALNLSPQTADVTAYDGEGGAYYIWTPAKSPLLSEAALGAGKLVLQPRGFALPHYADTFKIGYVVQGTCTVGLVLPNSPQEKVIIINEGDAIPVPMGSLSWWFNNGDSNMTIIFLGESKLSYNPGQFDYFFLTGALGVLGGFSNEFISKIYNINKPDSTKLAKSRTEPLIVKIGQEVNMPGQPNCNVNEFVFNLKKLGGGSPGVACAEVTGDNFGLLDQIGLSASLVRAGPNSVVDPSYSTDGSHRIVYVLKGSGRVQIVGLNGTQVLDADVEQGQLFVVPKFFAVALLAGEHGLDLYSVFTSSRPVLGQLAGNKSPWKALSLPVLQASLNVSPGFVELFKSSNGGDKSSV</sequence>
<dbReference type="SUPFAM" id="SSF51182">
    <property type="entry name" value="RmlC-like cupins"/>
    <property type="match status" value="1"/>
</dbReference>
<name>A0ABD3BV55_9LAMI</name>
<protein>
    <recommendedName>
        <fullName evidence="1">Cupin type-1 domain-containing protein</fullName>
    </recommendedName>
</protein>
<dbReference type="EMBL" id="JAVIJP010000066">
    <property type="protein sequence ID" value="KAL3620861.1"/>
    <property type="molecule type" value="Genomic_DNA"/>
</dbReference>
<evidence type="ECO:0000313" key="3">
    <source>
        <dbReference type="Proteomes" id="UP001632038"/>
    </source>
</evidence>
<dbReference type="InterPro" id="IPR006045">
    <property type="entry name" value="Cupin_1"/>
</dbReference>